<dbReference type="FunFam" id="3.40.50.720:FF:000003">
    <property type="entry name" value="S-(hydroxymethyl)glutathione dehydrogenase"/>
    <property type="match status" value="1"/>
</dbReference>
<evidence type="ECO:0000313" key="8">
    <source>
        <dbReference type="EMBL" id="RAI97585.1"/>
    </source>
</evidence>
<dbReference type="InterPro" id="IPR002328">
    <property type="entry name" value="ADH_Zn_CS"/>
</dbReference>
<dbReference type="OrthoDB" id="9787435at2"/>
<comment type="cofactor">
    <cofactor evidence="1 6">
        <name>Zn(2+)</name>
        <dbReference type="ChEBI" id="CHEBI:29105"/>
    </cofactor>
</comment>
<dbReference type="GO" id="GO:0008270">
    <property type="term" value="F:zinc ion binding"/>
    <property type="evidence" value="ECO:0007669"/>
    <property type="project" value="InterPro"/>
</dbReference>
<dbReference type="InterPro" id="IPR013149">
    <property type="entry name" value="ADH-like_C"/>
</dbReference>
<dbReference type="InterPro" id="IPR020843">
    <property type="entry name" value="ER"/>
</dbReference>
<keyword evidence="3 6" id="KW-0862">Zinc</keyword>
<evidence type="ECO:0000256" key="6">
    <source>
        <dbReference type="RuleBase" id="RU361277"/>
    </source>
</evidence>
<dbReference type="PROSITE" id="PS00059">
    <property type="entry name" value="ADH_ZINC"/>
    <property type="match status" value="1"/>
</dbReference>
<comment type="similarity">
    <text evidence="6">Belongs to the zinc-containing alcohol dehydrogenase family.</text>
</comment>
<dbReference type="PANTHER" id="PTHR43880:SF12">
    <property type="entry name" value="ALCOHOL DEHYDROGENASE CLASS-3"/>
    <property type="match status" value="1"/>
</dbReference>
<protein>
    <submittedName>
        <fullName evidence="8">Aryl-alcohol dehydrogenase</fullName>
    </submittedName>
</protein>
<evidence type="ECO:0000256" key="1">
    <source>
        <dbReference type="ARBA" id="ARBA00001947"/>
    </source>
</evidence>
<dbReference type="EMBL" id="QLLL01000015">
    <property type="protein sequence ID" value="RAI97585.1"/>
    <property type="molecule type" value="Genomic_DNA"/>
</dbReference>
<evidence type="ECO:0000256" key="4">
    <source>
        <dbReference type="ARBA" id="ARBA00023002"/>
    </source>
</evidence>
<keyword evidence="2 6" id="KW-0479">Metal-binding</keyword>
<dbReference type="SUPFAM" id="SSF51735">
    <property type="entry name" value="NAD(P)-binding Rossmann-fold domains"/>
    <property type="match status" value="1"/>
</dbReference>
<keyword evidence="5" id="KW-0520">NAD</keyword>
<comment type="caution">
    <text evidence="8">The sequence shown here is derived from an EMBL/GenBank/DDBJ whole genome shotgun (WGS) entry which is preliminary data.</text>
</comment>
<evidence type="ECO:0000259" key="7">
    <source>
        <dbReference type="SMART" id="SM00829"/>
    </source>
</evidence>
<dbReference type="PANTHER" id="PTHR43880">
    <property type="entry name" value="ALCOHOL DEHYDROGENASE"/>
    <property type="match status" value="1"/>
</dbReference>
<dbReference type="InterPro" id="IPR013154">
    <property type="entry name" value="ADH-like_N"/>
</dbReference>
<keyword evidence="4" id="KW-0560">Oxidoreductase</keyword>
<name>A0A327PZB5_9BACT</name>
<keyword evidence="9" id="KW-1185">Reference proteome</keyword>
<dbReference type="GO" id="GO:0046294">
    <property type="term" value="P:formaldehyde catabolic process"/>
    <property type="evidence" value="ECO:0007669"/>
    <property type="project" value="TreeGrafter"/>
</dbReference>
<dbReference type="SMART" id="SM00829">
    <property type="entry name" value="PKS_ER"/>
    <property type="match status" value="1"/>
</dbReference>
<dbReference type="GO" id="GO:0005829">
    <property type="term" value="C:cytosol"/>
    <property type="evidence" value="ECO:0007669"/>
    <property type="project" value="TreeGrafter"/>
</dbReference>
<evidence type="ECO:0000256" key="5">
    <source>
        <dbReference type="ARBA" id="ARBA00023027"/>
    </source>
</evidence>
<dbReference type="AlphaFoldDB" id="A0A327PZB5"/>
<gene>
    <name evidence="8" type="ORF">LX64_05093</name>
</gene>
<dbReference type="SUPFAM" id="SSF50129">
    <property type="entry name" value="GroES-like"/>
    <property type="match status" value="1"/>
</dbReference>
<proteinExistence type="inferred from homology"/>
<dbReference type="Gene3D" id="3.90.180.10">
    <property type="entry name" value="Medium-chain alcohol dehydrogenases, catalytic domain"/>
    <property type="match status" value="1"/>
</dbReference>
<dbReference type="RefSeq" id="WP_111600467.1">
    <property type="nucleotide sequence ID" value="NZ_QLLL01000015.1"/>
</dbReference>
<dbReference type="InterPro" id="IPR036291">
    <property type="entry name" value="NAD(P)-bd_dom_sf"/>
</dbReference>
<feature type="domain" description="Enoyl reductase (ER)" evidence="7">
    <location>
        <begin position="6"/>
        <end position="362"/>
    </location>
</feature>
<dbReference type="Pfam" id="PF00107">
    <property type="entry name" value="ADH_zinc_N"/>
    <property type="match status" value="1"/>
</dbReference>
<dbReference type="CDD" id="cd08278">
    <property type="entry name" value="benzyl_alcohol_DH"/>
    <property type="match status" value="1"/>
</dbReference>
<dbReference type="Gene3D" id="3.40.50.720">
    <property type="entry name" value="NAD(P)-binding Rossmann-like Domain"/>
    <property type="match status" value="1"/>
</dbReference>
<evidence type="ECO:0000313" key="9">
    <source>
        <dbReference type="Proteomes" id="UP000249547"/>
    </source>
</evidence>
<organism evidence="8 9">
    <name type="scientific">Chitinophaga skermanii</name>
    <dbReference type="NCBI Taxonomy" id="331697"/>
    <lineage>
        <taxon>Bacteria</taxon>
        <taxon>Pseudomonadati</taxon>
        <taxon>Bacteroidota</taxon>
        <taxon>Chitinophagia</taxon>
        <taxon>Chitinophagales</taxon>
        <taxon>Chitinophagaceae</taxon>
        <taxon>Chitinophaga</taxon>
    </lineage>
</organism>
<evidence type="ECO:0000256" key="2">
    <source>
        <dbReference type="ARBA" id="ARBA00022723"/>
    </source>
</evidence>
<sequence length="367" mass="39148">MRITAAVLEHAHAPFEIKDFTLDDPNANEVIVKIVATGLCHTDLAVRDEHIPIGMPIILGHEGAGIVETVGSSVTHVKPGDHVVLAPASCGTCAFCLDGHPSYCENFMSLNFLGHRLDGSYAYHAGKKQIGGFFFYQSSFATYALAHERNIVKVPKDAPLELLGPLGCGLQTGAGSVINVLRPRAGESIAVFGVGPVGLAAIMAAKASGCTTIIAVDVFDNRLKLAEELGATHSINSKTTVVSEVINSEILHGGVHYSIDTTGRNDVINQAVASLRFMGHCAVVGVIPTPKLEIDTAVFTMGRGLSYVIEGDSVPQVFIPQLISLYKNGLFPFDKLVKFYDLEDINEAVADTEKGVTLKAIVRMPQK</sequence>
<dbReference type="Pfam" id="PF08240">
    <property type="entry name" value="ADH_N"/>
    <property type="match status" value="1"/>
</dbReference>
<dbReference type="Proteomes" id="UP000249547">
    <property type="component" value="Unassembled WGS sequence"/>
</dbReference>
<dbReference type="InterPro" id="IPR011032">
    <property type="entry name" value="GroES-like_sf"/>
</dbReference>
<evidence type="ECO:0000256" key="3">
    <source>
        <dbReference type="ARBA" id="ARBA00022833"/>
    </source>
</evidence>
<dbReference type="GO" id="GO:0051903">
    <property type="term" value="F:S-(hydroxymethyl)glutathione dehydrogenase [NAD(P)+] activity"/>
    <property type="evidence" value="ECO:0007669"/>
    <property type="project" value="TreeGrafter"/>
</dbReference>
<reference evidence="8 9" key="1">
    <citation type="submission" date="2018-06" db="EMBL/GenBank/DDBJ databases">
        <title>Genomic Encyclopedia of Archaeal and Bacterial Type Strains, Phase II (KMG-II): from individual species to whole genera.</title>
        <authorList>
            <person name="Goeker M."/>
        </authorList>
    </citation>
    <scope>NUCLEOTIDE SEQUENCE [LARGE SCALE GENOMIC DNA]</scope>
    <source>
        <strain evidence="8 9">DSM 23857</strain>
    </source>
</reference>
<accession>A0A327PZB5</accession>